<evidence type="ECO:0000313" key="14">
    <source>
        <dbReference type="RefSeq" id="XP_031562174.1"/>
    </source>
</evidence>
<dbReference type="InterPro" id="IPR017452">
    <property type="entry name" value="GPCR_Rhodpsn_7TM"/>
</dbReference>
<evidence type="ECO:0000313" key="23">
    <source>
        <dbReference type="RefSeq" id="XP_031562184.1"/>
    </source>
</evidence>
<dbReference type="RefSeq" id="XP_031562174.1">
    <property type="nucleotide sequence ID" value="XM_031706314.1"/>
</dbReference>
<dbReference type="GO" id="GO:0004983">
    <property type="term" value="F:neuropeptide Y receptor activity"/>
    <property type="evidence" value="ECO:0007669"/>
    <property type="project" value="InterPro"/>
</dbReference>
<dbReference type="RefSeq" id="XP_031562177.1">
    <property type="nucleotide sequence ID" value="XM_031706317.1"/>
</dbReference>
<dbReference type="RefSeq" id="XP_031562180.1">
    <property type="nucleotide sequence ID" value="XM_031706320.1"/>
</dbReference>
<keyword evidence="6 9" id="KW-0472">Membrane</keyword>
<dbReference type="Proteomes" id="UP000515163">
    <property type="component" value="Unplaced"/>
</dbReference>
<dbReference type="RefSeq" id="XP_031562179.1">
    <property type="nucleotide sequence ID" value="XM_031706319.1"/>
</dbReference>
<evidence type="ECO:0000256" key="9">
    <source>
        <dbReference type="SAM" id="Phobius"/>
    </source>
</evidence>
<dbReference type="RefSeq" id="XP_031562176.1">
    <property type="nucleotide sequence ID" value="XM_031706316.1"/>
</dbReference>
<dbReference type="KEGG" id="aten:116297987"/>
<comment type="subcellular location">
    <subcellularLocation>
        <location evidence="1">Membrane</location>
        <topology evidence="1">Multi-pass membrane protein</topology>
    </subcellularLocation>
</comment>
<dbReference type="Pfam" id="PF00001">
    <property type="entry name" value="7tm_1"/>
    <property type="match status" value="1"/>
</dbReference>
<dbReference type="InterPro" id="IPR000276">
    <property type="entry name" value="GPCR_Rhodpsn"/>
</dbReference>
<dbReference type="SUPFAM" id="SSF81321">
    <property type="entry name" value="Family A G protein-coupled receptor-like"/>
    <property type="match status" value="1"/>
</dbReference>
<evidence type="ECO:0000256" key="3">
    <source>
        <dbReference type="ARBA" id="ARBA00022692"/>
    </source>
</evidence>
<feature type="transmembrane region" description="Helical" evidence="9">
    <location>
        <begin position="193"/>
        <end position="215"/>
    </location>
</feature>
<dbReference type="PANTHER" id="PTHR45695:SF9">
    <property type="entry name" value="LEUCOKININ RECEPTOR"/>
    <property type="match status" value="1"/>
</dbReference>
<comment type="similarity">
    <text evidence="2">Belongs to the G-protein coupled receptor 1 family.</text>
</comment>
<dbReference type="RefSeq" id="XP_031562185.1">
    <property type="nucleotide sequence ID" value="XM_031706325.1"/>
</dbReference>
<sequence>MKGKVPANFPINSSGKGWSNGSFVNDITTTTNMEWFRILKLFLYTTIFMISATGNSLVCVIILRRKKMKTVTNYFILNLAIADLALTCICIPFDIPVQEMDYAWPYGAFMCKFLYPLQTLTLFASIYTLTAVSLTRYWAIVHPLRVQLSIAKTKVVIVIIWIGSLVPIVPYMNSLNLKNNSCEELWKSSDIRSIYTVCLFVFQYILPLMIIATAYTGIAGEMRRRDNSYDNCPMRQMQVRETRKVVKMLLVVTICFALCVLPNNIMWLWLDFGQADQHISYFWELLAFCNIITFANSAANPICYTALNDNYRREFKRYLIIMFCKKKSTILLRRLSTMTTSVRKSMNKSSKEEYFGVQLDKVPPRLVGVTV</sequence>
<evidence type="ECO:0000313" key="12">
    <source>
        <dbReference type="RefSeq" id="XP_031562172.1"/>
    </source>
</evidence>
<keyword evidence="11" id="KW-1185">Reference proteome</keyword>
<feature type="domain" description="G-protein coupled receptors family 1 profile" evidence="10">
    <location>
        <begin position="54"/>
        <end position="304"/>
    </location>
</feature>
<evidence type="ECO:0000256" key="1">
    <source>
        <dbReference type="ARBA" id="ARBA00004141"/>
    </source>
</evidence>
<organism evidence="11 15">
    <name type="scientific">Actinia tenebrosa</name>
    <name type="common">Australian red waratah sea anemone</name>
    <dbReference type="NCBI Taxonomy" id="6105"/>
    <lineage>
        <taxon>Eukaryota</taxon>
        <taxon>Metazoa</taxon>
        <taxon>Cnidaria</taxon>
        <taxon>Anthozoa</taxon>
        <taxon>Hexacorallia</taxon>
        <taxon>Actiniaria</taxon>
        <taxon>Actiniidae</taxon>
        <taxon>Actinia</taxon>
    </lineage>
</organism>
<evidence type="ECO:0000256" key="6">
    <source>
        <dbReference type="ARBA" id="ARBA00023136"/>
    </source>
</evidence>
<feature type="transmembrane region" description="Helical" evidence="9">
    <location>
        <begin position="155"/>
        <end position="173"/>
    </location>
</feature>
<proteinExistence type="inferred from homology"/>
<dbReference type="OrthoDB" id="10053194at2759"/>
<reference evidence="12 13" key="1">
    <citation type="submission" date="2025-04" db="UniProtKB">
        <authorList>
            <consortium name="RefSeq"/>
        </authorList>
    </citation>
    <scope>IDENTIFICATION</scope>
    <source>
        <tissue evidence="12 13">Tentacle</tissue>
    </source>
</reference>
<evidence type="ECO:0000256" key="8">
    <source>
        <dbReference type="ARBA" id="ARBA00023224"/>
    </source>
</evidence>
<evidence type="ECO:0000256" key="2">
    <source>
        <dbReference type="ARBA" id="ARBA00010663"/>
    </source>
</evidence>
<evidence type="ECO:0000313" key="16">
    <source>
        <dbReference type="RefSeq" id="XP_031562176.1"/>
    </source>
</evidence>
<dbReference type="RefSeq" id="XP_031562178.1">
    <property type="nucleotide sequence ID" value="XM_031706318.1"/>
</dbReference>
<dbReference type="RefSeq" id="XP_031562183.1">
    <property type="nucleotide sequence ID" value="XM_031706323.1"/>
</dbReference>
<evidence type="ECO:0000313" key="24">
    <source>
        <dbReference type="RefSeq" id="XP_031562185.1"/>
    </source>
</evidence>
<dbReference type="PRINTS" id="PR00237">
    <property type="entry name" value="GPCRRHODOPSN"/>
</dbReference>
<evidence type="ECO:0000313" key="18">
    <source>
        <dbReference type="RefSeq" id="XP_031562178.1"/>
    </source>
</evidence>
<dbReference type="GO" id="GO:0005886">
    <property type="term" value="C:plasma membrane"/>
    <property type="evidence" value="ECO:0007669"/>
    <property type="project" value="TreeGrafter"/>
</dbReference>
<dbReference type="RefSeq" id="XP_031562172.1">
    <property type="nucleotide sequence ID" value="XM_031706312.1"/>
</dbReference>
<dbReference type="RefSeq" id="XP_031562173.1">
    <property type="nucleotide sequence ID" value="XM_031706313.1"/>
</dbReference>
<feature type="transmembrane region" description="Helical" evidence="9">
    <location>
        <begin position="115"/>
        <end position="134"/>
    </location>
</feature>
<keyword evidence="3 9" id="KW-0812">Transmembrane</keyword>
<evidence type="ECO:0000313" key="21">
    <source>
        <dbReference type="RefSeq" id="XP_031562181.1"/>
    </source>
</evidence>
<evidence type="ECO:0000256" key="4">
    <source>
        <dbReference type="ARBA" id="ARBA00022989"/>
    </source>
</evidence>
<evidence type="ECO:0000256" key="7">
    <source>
        <dbReference type="ARBA" id="ARBA00023170"/>
    </source>
</evidence>
<evidence type="ECO:0000259" key="10">
    <source>
        <dbReference type="PROSITE" id="PS50262"/>
    </source>
</evidence>
<dbReference type="RefSeq" id="XP_031562175.1">
    <property type="nucleotide sequence ID" value="XM_031706315.1"/>
</dbReference>
<dbReference type="PRINTS" id="PR01012">
    <property type="entry name" value="NRPEPTIDEYR"/>
</dbReference>
<dbReference type="GeneID" id="116297987"/>
<name>A0A6P8IBI8_ACTTE</name>
<feature type="transmembrane region" description="Helical" evidence="9">
    <location>
        <begin position="281"/>
        <end position="307"/>
    </location>
</feature>
<dbReference type="RefSeq" id="XP_031562181.1">
    <property type="nucleotide sequence ID" value="XM_031706321.1"/>
</dbReference>
<keyword evidence="4 9" id="KW-1133">Transmembrane helix</keyword>
<evidence type="ECO:0000313" key="22">
    <source>
        <dbReference type="RefSeq" id="XP_031562183.1"/>
    </source>
</evidence>
<dbReference type="InterPro" id="IPR000611">
    <property type="entry name" value="NPY_rcpt"/>
</dbReference>
<evidence type="ECO:0000313" key="15">
    <source>
        <dbReference type="RefSeq" id="XP_031562175.1"/>
    </source>
</evidence>
<dbReference type="PANTHER" id="PTHR45695">
    <property type="entry name" value="LEUCOKININ RECEPTOR-RELATED"/>
    <property type="match status" value="1"/>
</dbReference>
<keyword evidence="5" id="KW-0297">G-protein coupled receptor</keyword>
<evidence type="ECO:0000313" key="11">
    <source>
        <dbReference type="Proteomes" id="UP000515163"/>
    </source>
</evidence>
<gene>
    <name evidence="12 13 14 15 16 17 18 19 20 21 22 23 24" type="primary">LOC116297987</name>
</gene>
<evidence type="ECO:0000313" key="13">
    <source>
        <dbReference type="RefSeq" id="XP_031562173.1"/>
    </source>
</evidence>
<keyword evidence="7" id="KW-0675">Receptor</keyword>
<evidence type="ECO:0000313" key="17">
    <source>
        <dbReference type="RefSeq" id="XP_031562177.1"/>
    </source>
</evidence>
<evidence type="ECO:0000313" key="19">
    <source>
        <dbReference type="RefSeq" id="XP_031562179.1"/>
    </source>
</evidence>
<accession>A0A6P8IBI8</accession>
<evidence type="ECO:0000313" key="20">
    <source>
        <dbReference type="RefSeq" id="XP_031562180.1"/>
    </source>
</evidence>
<protein>
    <submittedName>
        <fullName evidence="12 13">Galanin receptor type 1-like</fullName>
    </submittedName>
</protein>
<dbReference type="RefSeq" id="XP_031562184.1">
    <property type="nucleotide sequence ID" value="XM_031706324.1"/>
</dbReference>
<evidence type="ECO:0000256" key="5">
    <source>
        <dbReference type="ARBA" id="ARBA00023040"/>
    </source>
</evidence>
<dbReference type="FunFam" id="1.20.1070.10:FF:000445">
    <property type="entry name" value="Predicted protein"/>
    <property type="match status" value="1"/>
</dbReference>
<dbReference type="Gene3D" id="1.20.1070.10">
    <property type="entry name" value="Rhodopsin 7-helix transmembrane proteins"/>
    <property type="match status" value="1"/>
</dbReference>
<dbReference type="PROSITE" id="PS50262">
    <property type="entry name" value="G_PROTEIN_RECEP_F1_2"/>
    <property type="match status" value="1"/>
</dbReference>
<feature type="transmembrane region" description="Helical" evidence="9">
    <location>
        <begin position="75"/>
        <end position="95"/>
    </location>
</feature>
<feature type="transmembrane region" description="Helical" evidence="9">
    <location>
        <begin position="41"/>
        <end position="63"/>
    </location>
</feature>
<feature type="transmembrane region" description="Helical" evidence="9">
    <location>
        <begin position="245"/>
        <end position="269"/>
    </location>
</feature>
<keyword evidence="8" id="KW-0807">Transducer</keyword>
<dbReference type="AlphaFoldDB" id="A0A6P8IBI8"/>